<dbReference type="AlphaFoldDB" id="G4TPP2"/>
<protein>
    <recommendedName>
        <fullName evidence="9 10">Signal recognition particle subunit SRP68</fullName>
        <shortName evidence="10">SRP68</shortName>
    </recommendedName>
</protein>
<keyword evidence="6 10" id="KW-0733">Signal recognition particle</keyword>
<dbReference type="InterPro" id="IPR038253">
    <property type="entry name" value="SRP68_N_sf"/>
</dbReference>
<dbReference type="GO" id="GO:0005730">
    <property type="term" value="C:nucleolus"/>
    <property type="evidence" value="ECO:0007669"/>
    <property type="project" value="UniProtKB-SubCell"/>
</dbReference>
<dbReference type="EMBL" id="CAFZ01000214">
    <property type="protein sequence ID" value="CCA73275.1"/>
    <property type="molecule type" value="Genomic_DNA"/>
</dbReference>
<evidence type="ECO:0000256" key="1">
    <source>
        <dbReference type="ARBA" id="ARBA00004496"/>
    </source>
</evidence>
<keyword evidence="8 10" id="KW-0687">Ribonucleoprotein</keyword>
<keyword evidence="4 10" id="KW-0963">Cytoplasm</keyword>
<dbReference type="eggNOG" id="KOG2460">
    <property type="taxonomic scope" value="Eukaryota"/>
</dbReference>
<dbReference type="InParanoid" id="G4TPP2"/>
<dbReference type="PANTHER" id="PTHR12860:SF0">
    <property type="entry name" value="SIGNAL RECOGNITION PARTICLE SUBUNIT SRP68"/>
    <property type="match status" value="1"/>
</dbReference>
<dbReference type="PANTHER" id="PTHR12860">
    <property type="entry name" value="SIGNAL RECOGNITION PARTICLE 68 KDA PROTEIN"/>
    <property type="match status" value="1"/>
</dbReference>
<dbReference type="GO" id="GO:0008312">
    <property type="term" value="F:7S RNA binding"/>
    <property type="evidence" value="ECO:0007669"/>
    <property type="project" value="InterPro"/>
</dbReference>
<dbReference type="OrthoDB" id="10255118at2759"/>
<evidence type="ECO:0000256" key="11">
    <source>
        <dbReference type="SAM" id="MobiDB-lite"/>
    </source>
</evidence>
<comment type="caution">
    <text evidence="12">The sequence shown here is derived from an EMBL/GenBank/DDBJ whole genome shotgun (WGS) entry which is preliminary data.</text>
</comment>
<feature type="region of interest" description="Disordered" evidence="11">
    <location>
        <begin position="570"/>
        <end position="620"/>
    </location>
</feature>
<dbReference type="CDD" id="cd15481">
    <property type="entry name" value="SRP68-RBD"/>
    <property type="match status" value="1"/>
</dbReference>
<comment type="similarity">
    <text evidence="3 10">Belongs to the SRP68 family.</text>
</comment>
<dbReference type="STRING" id="1109443.G4TPP2"/>
<evidence type="ECO:0000256" key="4">
    <source>
        <dbReference type="ARBA" id="ARBA00022490"/>
    </source>
</evidence>
<gene>
    <name evidence="12" type="ORF">PIIN_07230</name>
</gene>
<evidence type="ECO:0000256" key="9">
    <source>
        <dbReference type="ARBA" id="ARBA00029498"/>
    </source>
</evidence>
<feature type="compositionally biased region" description="Low complexity" evidence="11">
    <location>
        <begin position="296"/>
        <end position="311"/>
    </location>
</feature>
<sequence>MTSQTVVSFRALLLVDKERSSYGLRYNDFERYRKHCANRVHRLRSSLKMTHGKGKDFKPLPPIAPEKINGSYLQLLLFESERAWAYAQELMELYAKSNDSSDRRRAMGRIRRAQSWAHQLVETCTSLFTASNLSGQDMAEVIIYELLLRGRFQRVREEYDTGVASLSVARSMLDELTAQAPTSHDQAIASVFIDDIAPEIRYCAHELGHKRAYDIDAIVKEVAPRNRSKLAPLYEKITEAMAKEGGRASGVAGKADKLSRLEWEGESVPLRNPELVDAFLKVEAASAKLTGTQDAQQPQQGQGGQQSSKQNAKSKKRVTAFDGILQALSDAETIARKLSEAKRLGGGGAPTSTGGTTEKERDVHFVHSFTTYQLLARRTQRDLLLIDVLVGGQTTPPPSQEKEDPRVNPAVVKLYDTVLQNLNQMRTLTVVDESTDVAAATDARIAFIRAARCLYMARTYASLKRYAEAVSLTQTAQVRLREARFQLSLLSSQGDAPETEYFPLSEEAIQRLEVRIVQEEKRMKMDWFALNGGSVKDGVEGKGKKPLFYDIAFNSIEDPLNKVKRRAGRAVEVKKPAGPSAARPGLGIATKTDGKTKSQAQVDEPAALGQGAEDKAAEAPQRSVLGSLLGGWWGRR</sequence>
<comment type="function">
    <text evidence="10">Component of the signal recognition particle (SRP) complex, a ribonucleoprotein complex that mediates the cotranslational targeting of secretory and membrane proteins to the endoplasmic reticulum (ER). The SRP complex interacts with the signal sequence in nascent secretory and membrane proteins and directs them to the membrane of the ER.</text>
</comment>
<dbReference type="PIRSF" id="PIRSF038995">
    <property type="entry name" value="SRP68"/>
    <property type="match status" value="1"/>
</dbReference>
<dbReference type="GO" id="GO:0030942">
    <property type="term" value="F:endoplasmic reticulum signal peptide binding"/>
    <property type="evidence" value="ECO:0007669"/>
    <property type="project" value="InterPro"/>
</dbReference>
<evidence type="ECO:0000256" key="6">
    <source>
        <dbReference type="ARBA" id="ARBA00023135"/>
    </source>
</evidence>
<dbReference type="Proteomes" id="UP000007148">
    <property type="component" value="Unassembled WGS sequence"/>
</dbReference>
<dbReference type="InterPro" id="IPR026258">
    <property type="entry name" value="SRP68"/>
</dbReference>
<dbReference type="Gene3D" id="1.10.3450.40">
    <property type="entry name" value="Signal recognition particle, SRP68 subunit, RNA-binding domain"/>
    <property type="match status" value="1"/>
</dbReference>
<evidence type="ECO:0000256" key="3">
    <source>
        <dbReference type="ARBA" id="ARBA00009352"/>
    </source>
</evidence>
<dbReference type="Pfam" id="PF16969">
    <property type="entry name" value="SRP68"/>
    <property type="match status" value="1"/>
</dbReference>
<feature type="region of interest" description="Disordered" evidence="11">
    <location>
        <begin position="290"/>
        <end position="315"/>
    </location>
</feature>
<comment type="subcellular location">
    <subcellularLocation>
        <location evidence="1 10">Cytoplasm</location>
    </subcellularLocation>
    <subcellularLocation>
        <location evidence="2">Nucleus</location>
        <location evidence="2">Nucleolus</location>
    </subcellularLocation>
</comment>
<organism evidence="12 13">
    <name type="scientific">Serendipita indica (strain DSM 11827)</name>
    <name type="common">Root endophyte fungus</name>
    <name type="synonym">Piriformospora indica</name>
    <dbReference type="NCBI Taxonomy" id="1109443"/>
    <lineage>
        <taxon>Eukaryota</taxon>
        <taxon>Fungi</taxon>
        <taxon>Dikarya</taxon>
        <taxon>Basidiomycota</taxon>
        <taxon>Agaricomycotina</taxon>
        <taxon>Agaricomycetes</taxon>
        <taxon>Sebacinales</taxon>
        <taxon>Serendipitaceae</taxon>
        <taxon>Serendipita</taxon>
    </lineage>
</organism>
<evidence type="ECO:0000256" key="8">
    <source>
        <dbReference type="ARBA" id="ARBA00023274"/>
    </source>
</evidence>
<keyword evidence="7" id="KW-0539">Nucleus</keyword>
<dbReference type="OMA" id="DERFIHI"/>
<evidence type="ECO:0000256" key="7">
    <source>
        <dbReference type="ARBA" id="ARBA00023242"/>
    </source>
</evidence>
<dbReference type="HOGENOM" id="CLU_018649_0_1_1"/>
<evidence type="ECO:0000256" key="5">
    <source>
        <dbReference type="ARBA" id="ARBA00022884"/>
    </source>
</evidence>
<accession>G4TPP2</accession>
<dbReference type="GO" id="GO:0005786">
    <property type="term" value="C:signal recognition particle, endoplasmic reticulum targeting"/>
    <property type="evidence" value="ECO:0007669"/>
    <property type="project" value="UniProtKB-KW"/>
</dbReference>
<dbReference type="FunCoup" id="G4TPP2">
    <property type="interactions" value="629"/>
</dbReference>
<dbReference type="InterPro" id="IPR034652">
    <property type="entry name" value="SRP68-RBD"/>
</dbReference>
<evidence type="ECO:0000313" key="12">
    <source>
        <dbReference type="EMBL" id="CCA73275.1"/>
    </source>
</evidence>
<dbReference type="GO" id="GO:0006614">
    <property type="term" value="P:SRP-dependent cotranslational protein targeting to membrane"/>
    <property type="evidence" value="ECO:0007669"/>
    <property type="project" value="InterPro"/>
</dbReference>
<name>G4TPP2_SERID</name>
<evidence type="ECO:0000256" key="10">
    <source>
        <dbReference type="PIRNR" id="PIRNR038995"/>
    </source>
</evidence>
<keyword evidence="5 10" id="KW-0694">RNA-binding</keyword>
<evidence type="ECO:0000313" key="13">
    <source>
        <dbReference type="Proteomes" id="UP000007148"/>
    </source>
</evidence>
<dbReference type="GO" id="GO:0005047">
    <property type="term" value="F:signal recognition particle binding"/>
    <property type="evidence" value="ECO:0007669"/>
    <property type="project" value="InterPro"/>
</dbReference>
<proteinExistence type="inferred from homology"/>
<evidence type="ECO:0000256" key="2">
    <source>
        <dbReference type="ARBA" id="ARBA00004604"/>
    </source>
</evidence>
<keyword evidence="13" id="KW-1185">Reference proteome</keyword>
<reference evidence="12 13" key="1">
    <citation type="journal article" date="2011" name="PLoS Pathog.">
        <title>Endophytic Life Strategies Decoded by Genome and Transcriptome Analyses of the Mutualistic Root Symbiont Piriformospora indica.</title>
        <authorList>
            <person name="Zuccaro A."/>
            <person name="Lahrmann U."/>
            <person name="Guldener U."/>
            <person name="Langen G."/>
            <person name="Pfiffi S."/>
            <person name="Biedenkopf D."/>
            <person name="Wong P."/>
            <person name="Samans B."/>
            <person name="Grimm C."/>
            <person name="Basiewicz M."/>
            <person name="Murat C."/>
            <person name="Martin F."/>
            <person name="Kogel K.H."/>
        </authorList>
    </citation>
    <scope>NUCLEOTIDE SEQUENCE [LARGE SCALE GENOMIC DNA]</scope>
    <source>
        <strain evidence="12 13">DSM 11827</strain>
    </source>
</reference>